<name>A0A9D1AHH0_9FIRM</name>
<dbReference type="SFLD" id="SFLDG01066">
    <property type="entry name" value="organic_radical-activating_enz"/>
    <property type="match status" value="1"/>
</dbReference>
<dbReference type="InterPro" id="IPR058240">
    <property type="entry name" value="rSAM_sf"/>
</dbReference>
<dbReference type="NCBIfam" id="TIGR02493">
    <property type="entry name" value="PFLA"/>
    <property type="match status" value="1"/>
</dbReference>
<evidence type="ECO:0000256" key="5">
    <source>
        <dbReference type="ARBA" id="ARBA00022691"/>
    </source>
</evidence>
<gene>
    <name evidence="12" type="primary">pflA</name>
    <name evidence="12" type="ORF">IAB36_01085</name>
</gene>
<dbReference type="GO" id="GO:0043365">
    <property type="term" value="F:[formate-C-acetyltransferase]-activating enzyme activity"/>
    <property type="evidence" value="ECO:0007669"/>
    <property type="project" value="UniProtKB-UniRule"/>
</dbReference>
<evidence type="ECO:0000259" key="11">
    <source>
        <dbReference type="PROSITE" id="PS51918"/>
    </source>
</evidence>
<proteinExistence type="inferred from homology"/>
<protein>
    <recommendedName>
        <fullName evidence="3 10">Pyruvate formate-lyase-activating enzyme</fullName>
        <ecNumber evidence="10">1.97.1.4</ecNumber>
    </recommendedName>
</protein>
<keyword evidence="7 10" id="KW-0560">Oxidoreductase</keyword>
<evidence type="ECO:0000256" key="2">
    <source>
        <dbReference type="ARBA" id="ARBA00009777"/>
    </source>
</evidence>
<comment type="caution">
    <text evidence="12">The sequence shown here is derived from an EMBL/GenBank/DDBJ whole genome shotgun (WGS) entry which is preliminary data.</text>
</comment>
<sequence>MIGYVHSLESFGAMDGPGIRFVVFLEGCPMRCQYCHNPDTWEIRKKTPMTVEEILQQYDGCKEFCRGGITVTGGEPLVQMEFVTQLFTQAKQKGIHTCLDTSGILFDPQHTEKMDALLAVTDLVMLDIKEIDPQKHLALTGQPNEKILAYAQYLAQKGIPIWIRHVVVPGITDDPKDLFALGEFIAGLKTIKALDVLPYHDMGKVKYKALGIPYPLEEVPPLSKEDAAKAKDIILSGMKKRLKEERSQGLRR</sequence>
<dbReference type="GO" id="GO:0005737">
    <property type="term" value="C:cytoplasm"/>
    <property type="evidence" value="ECO:0007669"/>
    <property type="project" value="UniProtKB-SubCell"/>
</dbReference>
<evidence type="ECO:0000313" key="13">
    <source>
        <dbReference type="Proteomes" id="UP000886749"/>
    </source>
</evidence>
<dbReference type="SFLD" id="SFLDG01067">
    <property type="entry name" value="SPASM/twitch_domain_containing"/>
    <property type="match status" value="1"/>
</dbReference>
<comment type="function">
    <text evidence="1 10">Activation of pyruvate formate-lyase under anaerobic conditions by generation of an organic free radical, using S-adenosylmethionine and reduced flavodoxin as cosubstrates to produce 5'-deoxy-adenosine.</text>
</comment>
<dbReference type="PROSITE" id="PS01087">
    <property type="entry name" value="RADICAL_ACTIVATING"/>
    <property type="match status" value="1"/>
</dbReference>
<dbReference type="PROSITE" id="PS51918">
    <property type="entry name" value="RADICAL_SAM"/>
    <property type="match status" value="1"/>
</dbReference>
<keyword evidence="12" id="KW-0456">Lyase</keyword>
<reference evidence="12" key="2">
    <citation type="journal article" date="2021" name="PeerJ">
        <title>Extensive microbial diversity within the chicken gut microbiome revealed by metagenomics and culture.</title>
        <authorList>
            <person name="Gilroy R."/>
            <person name="Ravi A."/>
            <person name="Getino M."/>
            <person name="Pursley I."/>
            <person name="Horton D.L."/>
            <person name="Alikhan N.F."/>
            <person name="Baker D."/>
            <person name="Gharbi K."/>
            <person name="Hall N."/>
            <person name="Watson M."/>
            <person name="Adriaenssens E.M."/>
            <person name="Foster-Nyarko E."/>
            <person name="Jarju S."/>
            <person name="Secka A."/>
            <person name="Antonio M."/>
            <person name="Oren A."/>
            <person name="Chaudhuri R.R."/>
            <person name="La Ragione R."/>
            <person name="Hildebrand F."/>
            <person name="Pallen M.J."/>
        </authorList>
    </citation>
    <scope>NUCLEOTIDE SEQUENCE</scope>
    <source>
        <strain evidence="12">CHK184-25365</strain>
    </source>
</reference>
<comment type="similarity">
    <text evidence="2 10">Belongs to the organic radical-activating enzymes family.</text>
</comment>
<keyword evidence="8 10" id="KW-0408">Iron</keyword>
<keyword evidence="10" id="KW-0963">Cytoplasm</keyword>
<evidence type="ECO:0000256" key="1">
    <source>
        <dbReference type="ARBA" id="ARBA00003141"/>
    </source>
</evidence>
<keyword evidence="5 10" id="KW-0949">S-adenosyl-L-methionine</keyword>
<dbReference type="PANTHER" id="PTHR30352">
    <property type="entry name" value="PYRUVATE FORMATE-LYASE-ACTIVATING ENZYME"/>
    <property type="match status" value="1"/>
</dbReference>
<evidence type="ECO:0000256" key="8">
    <source>
        <dbReference type="ARBA" id="ARBA00023004"/>
    </source>
</evidence>
<dbReference type="InterPro" id="IPR001989">
    <property type="entry name" value="Radical_activat_CS"/>
</dbReference>
<evidence type="ECO:0000313" key="12">
    <source>
        <dbReference type="EMBL" id="HIR40408.1"/>
    </source>
</evidence>
<dbReference type="InterPro" id="IPR007197">
    <property type="entry name" value="rSAM"/>
</dbReference>
<evidence type="ECO:0000256" key="7">
    <source>
        <dbReference type="ARBA" id="ARBA00023002"/>
    </source>
</evidence>
<comment type="catalytic activity">
    <reaction evidence="10">
        <text>glycyl-[formate C-acetyltransferase] + reduced [flavodoxin] + S-adenosyl-L-methionine = glycin-2-yl radical-[formate C-acetyltransferase] + semiquinone [flavodoxin] + 5'-deoxyadenosine + L-methionine + H(+)</text>
        <dbReference type="Rhea" id="RHEA:19225"/>
        <dbReference type="Rhea" id="RHEA-COMP:10622"/>
        <dbReference type="Rhea" id="RHEA-COMP:12190"/>
        <dbReference type="Rhea" id="RHEA-COMP:12191"/>
        <dbReference type="Rhea" id="RHEA-COMP:14480"/>
        <dbReference type="ChEBI" id="CHEBI:15378"/>
        <dbReference type="ChEBI" id="CHEBI:17319"/>
        <dbReference type="ChEBI" id="CHEBI:29947"/>
        <dbReference type="ChEBI" id="CHEBI:32722"/>
        <dbReference type="ChEBI" id="CHEBI:57618"/>
        <dbReference type="ChEBI" id="CHEBI:57844"/>
        <dbReference type="ChEBI" id="CHEBI:59789"/>
        <dbReference type="ChEBI" id="CHEBI:140311"/>
        <dbReference type="EC" id="1.97.1.4"/>
    </reaction>
</comment>
<dbReference type="InterPro" id="IPR012839">
    <property type="entry name" value="Organic_radical_activase"/>
</dbReference>
<keyword evidence="9 10" id="KW-0411">Iron-sulfur</keyword>
<reference evidence="12" key="1">
    <citation type="submission" date="2020-10" db="EMBL/GenBank/DDBJ databases">
        <authorList>
            <person name="Gilroy R."/>
        </authorList>
    </citation>
    <scope>NUCLEOTIDE SEQUENCE</scope>
    <source>
        <strain evidence="12">CHK184-25365</strain>
    </source>
</reference>
<organism evidence="12 13">
    <name type="scientific">Candidatus Egerieicola pullicola</name>
    <dbReference type="NCBI Taxonomy" id="2840775"/>
    <lineage>
        <taxon>Bacteria</taxon>
        <taxon>Bacillati</taxon>
        <taxon>Bacillota</taxon>
        <taxon>Clostridia</taxon>
        <taxon>Eubacteriales</taxon>
        <taxon>Oscillospiraceae</taxon>
        <taxon>Oscillospiraceae incertae sedis</taxon>
        <taxon>Candidatus Egerieicola</taxon>
    </lineage>
</organism>
<keyword evidence="6 10" id="KW-0479">Metal-binding</keyword>
<dbReference type="Gene3D" id="3.20.20.70">
    <property type="entry name" value="Aldolase class I"/>
    <property type="match status" value="1"/>
</dbReference>
<keyword evidence="4 10" id="KW-0004">4Fe-4S</keyword>
<accession>A0A9D1AHH0</accession>
<dbReference type="EMBL" id="DVGY01000028">
    <property type="protein sequence ID" value="HIR40408.1"/>
    <property type="molecule type" value="Genomic_DNA"/>
</dbReference>
<evidence type="ECO:0000256" key="3">
    <source>
        <dbReference type="ARBA" id="ARBA00021356"/>
    </source>
</evidence>
<dbReference type="SFLD" id="SFLDS00029">
    <property type="entry name" value="Radical_SAM"/>
    <property type="match status" value="1"/>
</dbReference>
<feature type="domain" description="Radical SAM core" evidence="11">
    <location>
        <begin position="14"/>
        <end position="239"/>
    </location>
</feature>
<dbReference type="AlphaFoldDB" id="A0A9D1AHH0"/>
<dbReference type="PIRSF" id="PIRSF000371">
    <property type="entry name" value="PFL_act_enz"/>
    <property type="match status" value="1"/>
</dbReference>
<dbReference type="PANTHER" id="PTHR30352:SF5">
    <property type="entry name" value="PYRUVATE FORMATE-LYASE 1-ACTIVATING ENZYME"/>
    <property type="match status" value="1"/>
</dbReference>
<dbReference type="InterPro" id="IPR012838">
    <property type="entry name" value="PFL1_activating"/>
</dbReference>
<dbReference type="GO" id="GO:0051539">
    <property type="term" value="F:4 iron, 4 sulfur cluster binding"/>
    <property type="evidence" value="ECO:0007669"/>
    <property type="project" value="UniProtKB-UniRule"/>
</dbReference>
<dbReference type="GO" id="GO:0046872">
    <property type="term" value="F:metal ion binding"/>
    <property type="evidence" value="ECO:0007669"/>
    <property type="project" value="UniProtKB-UniRule"/>
</dbReference>
<dbReference type="InterPro" id="IPR034457">
    <property type="entry name" value="Organic_radical-activating"/>
</dbReference>
<comment type="subcellular location">
    <subcellularLocation>
        <location evidence="10">Cytoplasm</location>
    </subcellularLocation>
</comment>
<evidence type="ECO:0000256" key="4">
    <source>
        <dbReference type="ARBA" id="ARBA00022485"/>
    </source>
</evidence>
<dbReference type="Pfam" id="PF04055">
    <property type="entry name" value="Radical_SAM"/>
    <property type="match status" value="1"/>
</dbReference>
<evidence type="ECO:0000256" key="6">
    <source>
        <dbReference type="ARBA" id="ARBA00022723"/>
    </source>
</evidence>
<dbReference type="GO" id="GO:0016829">
    <property type="term" value="F:lyase activity"/>
    <property type="evidence" value="ECO:0007669"/>
    <property type="project" value="UniProtKB-KW"/>
</dbReference>
<dbReference type="InterPro" id="IPR013785">
    <property type="entry name" value="Aldolase_TIM"/>
</dbReference>
<dbReference type="CDD" id="cd01335">
    <property type="entry name" value="Radical_SAM"/>
    <property type="match status" value="1"/>
</dbReference>
<evidence type="ECO:0000256" key="9">
    <source>
        <dbReference type="ARBA" id="ARBA00023014"/>
    </source>
</evidence>
<dbReference type="Proteomes" id="UP000886749">
    <property type="component" value="Unassembled WGS sequence"/>
</dbReference>
<dbReference type="SUPFAM" id="SSF102114">
    <property type="entry name" value="Radical SAM enzymes"/>
    <property type="match status" value="1"/>
</dbReference>
<comment type="cofactor">
    <cofactor evidence="10">
        <name>[4Fe-4S] cluster</name>
        <dbReference type="ChEBI" id="CHEBI:49883"/>
    </cofactor>
    <text evidence="10">Binds 1 [4Fe-4S] cluster. The cluster is coordinated with 3 cysteines and an exchangeable S-adenosyl-L-methionine.</text>
</comment>
<keyword evidence="12" id="KW-0670">Pyruvate</keyword>
<dbReference type="EC" id="1.97.1.4" evidence="10"/>
<evidence type="ECO:0000256" key="10">
    <source>
        <dbReference type="RuleBase" id="RU362053"/>
    </source>
</evidence>